<reference evidence="3" key="1">
    <citation type="journal article" date="2019" name="Int. J. Syst. Evol. Microbiol.">
        <title>The Global Catalogue of Microorganisms (GCM) 10K type strain sequencing project: providing services to taxonomists for standard genome sequencing and annotation.</title>
        <authorList>
            <consortium name="The Broad Institute Genomics Platform"/>
            <consortium name="The Broad Institute Genome Sequencing Center for Infectious Disease"/>
            <person name="Wu L."/>
            <person name="Ma J."/>
        </authorList>
    </citation>
    <scope>NUCLEOTIDE SEQUENCE [LARGE SCALE GENOMIC DNA]</scope>
    <source>
        <strain evidence="3">CGMCC 4.7144</strain>
    </source>
</reference>
<organism evidence="2 3">
    <name type="scientific">Micromonospora vulcania</name>
    <dbReference type="NCBI Taxonomy" id="1441873"/>
    <lineage>
        <taxon>Bacteria</taxon>
        <taxon>Bacillati</taxon>
        <taxon>Actinomycetota</taxon>
        <taxon>Actinomycetes</taxon>
        <taxon>Micromonosporales</taxon>
        <taxon>Micromonosporaceae</taxon>
        <taxon>Micromonospora</taxon>
    </lineage>
</organism>
<dbReference type="EMBL" id="JBHSQS010000024">
    <property type="protein sequence ID" value="MFC5927038.1"/>
    <property type="molecule type" value="Genomic_DNA"/>
</dbReference>
<gene>
    <name evidence="2" type="ORF">ACFQGL_27245</name>
</gene>
<keyword evidence="3" id="KW-1185">Reference proteome</keyword>
<evidence type="ECO:0000256" key="1">
    <source>
        <dbReference type="SAM" id="SignalP"/>
    </source>
</evidence>
<evidence type="ECO:0008006" key="4">
    <source>
        <dbReference type="Google" id="ProtNLM"/>
    </source>
</evidence>
<accession>A0ABW1HCK5</accession>
<feature type="chain" id="PRO_5047186268" description="Secreted protein" evidence="1">
    <location>
        <begin position="30"/>
        <end position="133"/>
    </location>
</feature>
<feature type="signal peptide" evidence="1">
    <location>
        <begin position="1"/>
        <end position="29"/>
    </location>
</feature>
<dbReference type="Proteomes" id="UP001596226">
    <property type="component" value="Unassembled WGS sequence"/>
</dbReference>
<comment type="caution">
    <text evidence="2">The sequence shown here is derived from an EMBL/GenBank/DDBJ whole genome shotgun (WGS) entry which is preliminary data.</text>
</comment>
<keyword evidence="1" id="KW-0732">Signal</keyword>
<dbReference type="RefSeq" id="WP_377515355.1">
    <property type="nucleotide sequence ID" value="NZ_JBHSQS010000024.1"/>
</dbReference>
<evidence type="ECO:0000313" key="3">
    <source>
        <dbReference type="Proteomes" id="UP001596226"/>
    </source>
</evidence>
<name>A0ABW1HCK5_9ACTN</name>
<sequence length="133" mass="14241">MSKSWSVRAAAAGVAASIAVVGTSTPAFAADTWVSLVNSQTAVASMQHVDDGDYFRVHDKLSDGHGVRGYLYSWTGNDYTLVMSKYNGSGTGTYTQMQYDVWGTNFYAMKVCSVDGSGDTSPGPCSPMKYFSE</sequence>
<protein>
    <recommendedName>
        <fullName evidence="4">Secreted protein</fullName>
    </recommendedName>
</protein>
<evidence type="ECO:0000313" key="2">
    <source>
        <dbReference type="EMBL" id="MFC5927038.1"/>
    </source>
</evidence>
<proteinExistence type="predicted"/>